<dbReference type="Gene3D" id="4.10.800.10">
    <property type="entry name" value="Thyroglobulin type-1"/>
    <property type="match status" value="2"/>
</dbReference>
<accession>A0A8S4D0H9</accession>
<keyword evidence="9" id="KW-1185">Reference proteome</keyword>
<evidence type="ECO:0000256" key="4">
    <source>
        <dbReference type="ARBA" id="ARBA00023157"/>
    </source>
</evidence>
<evidence type="ECO:0000256" key="5">
    <source>
        <dbReference type="PROSITE-ProRule" id="PRU00500"/>
    </source>
</evidence>
<evidence type="ECO:0000256" key="6">
    <source>
        <dbReference type="SAM" id="SignalP"/>
    </source>
</evidence>
<dbReference type="InterPro" id="IPR000716">
    <property type="entry name" value="Thyroglobulin_1"/>
</dbReference>
<dbReference type="Proteomes" id="UP000653454">
    <property type="component" value="Unassembled WGS sequence"/>
</dbReference>
<feature type="chain" id="PRO_5035822445" evidence="6">
    <location>
        <begin position="22"/>
        <end position="331"/>
    </location>
</feature>
<sequence length="331" mass="35866">MRWYSFGVAFVLVVCGDVCVAAGDSQCEVAAVCVTDLTDEDCGAGYKMMPNSNIFNCCPRCVLDTEPDPETSCPATANCLPDGTYAPVQCKGDNFLGRCFCTNAEGKRIFGQMWRNNADKMTCACSLKRADLEAAGRTDVTLHCTAQGDYEPLQCDDGVCWCAEPSTGQPTVAPVAAEDMTRLPCYSKTQMGESYLRKCESVVHALAVIQREQIEHGTNFLGNPVTFCDYDGSFGPVQIRNNIAYCTNREGDIVGSWGTPQSEMTGMNCNCALDTTVHYPAAGLSVSQSCLPNGNYDPKQQAGEQRYCVDSDGYQASPYAATWPDDCIDYA</sequence>
<feature type="disulfide bond" evidence="5">
    <location>
        <begin position="125"/>
        <end position="144"/>
    </location>
</feature>
<dbReference type="PROSITE" id="PS51162">
    <property type="entry name" value="THYROGLOBULIN_1_2"/>
    <property type="match status" value="2"/>
</dbReference>
<feature type="domain" description="Thyroglobulin type-1" evidence="7">
    <location>
        <begin position="70"/>
        <end position="123"/>
    </location>
</feature>
<dbReference type="Pfam" id="PF00086">
    <property type="entry name" value="Thyroglobulin_1"/>
    <property type="match status" value="2"/>
</dbReference>
<keyword evidence="4 5" id="KW-1015">Disulfide bond</keyword>
<dbReference type="EMBL" id="CAJHNJ030000001">
    <property type="protein sequence ID" value="CAG9087669.1"/>
    <property type="molecule type" value="Genomic_DNA"/>
</dbReference>
<organism evidence="8 9">
    <name type="scientific">Plutella xylostella</name>
    <name type="common">Diamondback moth</name>
    <name type="synonym">Plutella maculipennis</name>
    <dbReference type="NCBI Taxonomy" id="51655"/>
    <lineage>
        <taxon>Eukaryota</taxon>
        <taxon>Metazoa</taxon>
        <taxon>Ecdysozoa</taxon>
        <taxon>Arthropoda</taxon>
        <taxon>Hexapoda</taxon>
        <taxon>Insecta</taxon>
        <taxon>Pterygota</taxon>
        <taxon>Neoptera</taxon>
        <taxon>Endopterygota</taxon>
        <taxon>Lepidoptera</taxon>
        <taxon>Glossata</taxon>
        <taxon>Ditrysia</taxon>
        <taxon>Yponomeutoidea</taxon>
        <taxon>Plutellidae</taxon>
        <taxon>Plutella</taxon>
    </lineage>
</organism>
<feature type="domain" description="Thyroglobulin type-1" evidence="7">
    <location>
        <begin position="125"/>
        <end position="185"/>
    </location>
</feature>
<comment type="subcellular location">
    <subcellularLocation>
        <location evidence="1">Secreted</location>
    </subcellularLocation>
</comment>
<evidence type="ECO:0000256" key="1">
    <source>
        <dbReference type="ARBA" id="ARBA00004613"/>
    </source>
</evidence>
<dbReference type="InterPro" id="IPR036857">
    <property type="entry name" value="Thyroglobulin_1_sf"/>
</dbReference>
<evidence type="ECO:0000313" key="8">
    <source>
        <dbReference type="EMBL" id="CAG9087669.1"/>
    </source>
</evidence>
<feature type="signal peptide" evidence="6">
    <location>
        <begin position="1"/>
        <end position="21"/>
    </location>
</feature>
<dbReference type="GO" id="GO:0005615">
    <property type="term" value="C:extracellular space"/>
    <property type="evidence" value="ECO:0007669"/>
    <property type="project" value="TreeGrafter"/>
</dbReference>
<dbReference type="GO" id="GO:0007160">
    <property type="term" value="P:cell-matrix adhesion"/>
    <property type="evidence" value="ECO:0007669"/>
    <property type="project" value="TreeGrafter"/>
</dbReference>
<dbReference type="GO" id="GO:0005604">
    <property type="term" value="C:basement membrane"/>
    <property type="evidence" value="ECO:0007669"/>
    <property type="project" value="TreeGrafter"/>
</dbReference>
<dbReference type="AlphaFoldDB" id="A0A8S4D0H9"/>
<evidence type="ECO:0000259" key="7">
    <source>
        <dbReference type="PROSITE" id="PS51162"/>
    </source>
</evidence>
<evidence type="ECO:0000313" key="9">
    <source>
        <dbReference type="Proteomes" id="UP000653454"/>
    </source>
</evidence>
<comment type="caution">
    <text evidence="8">The sequence shown here is derived from an EMBL/GenBank/DDBJ whole genome shotgun (WGS) entry which is preliminary data.</text>
</comment>
<dbReference type="PANTHER" id="PTHR12352">
    <property type="entry name" value="SECRETED MODULAR CALCIUM-BINDING PROTEIN"/>
    <property type="match status" value="1"/>
</dbReference>
<protein>
    <submittedName>
        <fullName evidence="8">(diamondback moth) hypothetical protein</fullName>
    </submittedName>
</protein>
<dbReference type="SUPFAM" id="SSF57610">
    <property type="entry name" value="Thyroglobulin type-1 domain"/>
    <property type="match status" value="3"/>
</dbReference>
<gene>
    <name evidence="8" type="ORF">PLXY2_LOCUS58</name>
</gene>
<evidence type="ECO:0000256" key="2">
    <source>
        <dbReference type="ARBA" id="ARBA00022525"/>
    </source>
</evidence>
<evidence type="ECO:0000256" key="3">
    <source>
        <dbReference type="ARBA" id="ARBA00022737"/>
    </source>
</evidence>
<keyword evidence="6" id="KW-0732">Signal</keyword>
<comment type="caution">
    <text evidence="5">Lacks conserved residue(s) required for the propagation of feature annotation.</text>
</comment>
<dbReference type="InterPro" id="IPR051950">
    <property type="entry name" value="Dev_reg/Prot_inhib"/>
</dbReference>
<dbReference type="SMART" id="SM00211">
    <property type="entry name" value="TY"/>
    <property type="match status" value="3"/>
</dbReference>
<keyword evidence="2" id="KW-0964">Secreted</keyword>
<reference evidence="8" key="1">
    <citation type="submission" date="2020-11" db="EMBL/GenBank/DDBJ databases">
        <authorList>
            <person name="Whiteford S."/>
        </authorList>
    </citation>
    <scope>NUCLEOTIDE SEQUENCE</scope>
</reference>
<name>A0A8S4D0H9_PLUXY</name>
<dbReference type="PANTHER" id="PTHR12352:SF3">
    <property type="entry name" value="NIDOGEN-2"/>
    <property type="match status" value="1"/>
</dbReference>
<keyword evidence="3" id="KW-0677">Repeat</keyword>
<proteinExistence type="predicted"/>